<evidence type="ECO:0000256" key="2">
    <source>
        <dbReference type="ARBA" id="ARBA00023242"/>
    </source>
</evidence>
<accession>F9GFJ9</accession>
<comment type="caution">
    <text evidence="4">The sequence shown here is derived from an EMBL/GenBank/DDBJ whole genome shotgun (WGS) entry which is preliminary data.</text>
</comment>
<dbReference type="InterPro" id="IPR001138">
    <property type="entry name" value="Zn2Cys6_DnaBD"/>
</dbReference>
<dbReference type="AlphaFoldDB" id="F9GFJ9"/>
<dbReference type="PROSITE" id="PS00463">
    <property type="entry name" value="ZN2_CY6_FUNGAL_1"/>
    <property type="match status" value="1"/>
</dbReference>
<dbReference type="GO" id="GO:0005634">
    <property type="term" value="C:nucleus"/>
    <property type="evidence" value="ECO:0007669"/>
    <property type="project" value="UniProtKB-SubCell"/>
</dbReference>
<dbReference type="EMBL" id="AFQF01007030">
    <property type="protein sequence ID" value="EGU72057.1"/>
    <property type="molecule type" value="Genomic_DNA"/>
</dbReference>
<gene>
    <name evidence="4" type="ORF">FOXB_17433</name>
</gene>
<sequence>MASQMSWRKPDTGRSRSGCANCKAKHVKCDEAKPNCKACLSRGDTCSGYLKVFRWSNKHEKLPKGDWMQPLPDWNTNFFGLSDNAVWETSISQPSIDEQFRDVQWCTDSSGFANAADGSFSTNVLGGVEGLNIFDNLSRGSSDLGLSPPRLEDTGVPPPSYMFQHLSLSTGSTSSEAVTISLENMPEAHLSSKVPHMRQTSVSLMKSATRIIKAELVSFQHSNEFTSVPTGLLFALLCISTSVCWLYPDHLGNLREAKGLLHQINRQKRSLCEKDFKLLHAFNKSWTYYDMLLSVAAGNGPRGTSEMESVDDISADGYSTAEQTQLDIDQESPHPWTGVSTTISRLFTRTMKVCHNFHFNVKQHSTITAHNLTTALKLIKEAKAIEERLIHLDFETSQPVTQRLPSSILTGQGNTGTAGDELVIPLGLRLVKILKQLPPDSGSRMTQPLLCITASIGPRFTSSSATPTIEACDMSDYINYLCRVDKDTEQLSSVTRSELEIDNARQFLLCRLNALEMALPPWPVVVARNLVKSIWNAYDRDISSVDGLDKC</sequence>
<feature type="domain" description="Zn(2)-C6 fungal-type" evidence="3">
    <location>
        <begin position="18"/>
        <end position="47"/>
    </location>
</feature>
<dbReference type="PANTHER" id="PTHR37534:SF11">
    <property type="entry name" value="ZN(II)2CYS6 TRANSCRIPTION FACTOR (EUROFUNG)"/>
    <property type="match status" value="1"/>
</dbReference>
<dbReference type="GO" id="GO:0000976">
    <property type="term" value="F:transcription cis-regulatory region binding"/>
    <property type="evidence" value="ECO:0007669"/>
    <property type="project" value="TreeGrafter"/>
</dbReference>
<dbReference type="InterPro" id="IPR036864">
    <property type="entry name" value="Zn2-C6_fun-type_DNA-bd_sf"/>
</dbReference>
<dbReference type="GO" id="GO:0045944">
    <property type="term" value="P:positive regulation of transcription by RNA polymerase II"/>
    <property type="evidence" value="ECO:0007669"/>
    <property type="project" value="TreeGrafter"/>
</dbReference>
<evidence type="ECO:0000313" key="4">
    <source>
        <dbReference type="EMBL" id="EGU72057.1"/>
    </source>
</evidence>
<reference evidence="4" key="1">
    <citation type="journal article" date="2012" name="Mol. Plant Microbe Interact.">
        <title>A highly conserved effector in Fusarium oxysporum is required for full virulence on Arabidopsis.</title>
        <authorList>
            <person name="Thatcher L.F."/>
            <person name="Gardiner D.M."/>
            <person name="Kazan K."/>
            <person name="Manners J."/>
        </authorList>
    </citation>
    <scope>NUCLEOTIDE SEQUENCE [LARGE SCALE GENOMIC DNA]</scope>
    <source>
        <strain evidence="4">Fo5176</strain>
    </source>
</reference>
<proteinExistence type="predicted"/>
<dbReference type="Gene3D" id="4.10.240.10">
    <property type="entry name" value="Zn(2)-C6 fungal-type DNA-binding domain"/>
    <property type="match status" value="1"/>
</dbReference>
<dbReference type="STRING" id="660025.F9GFJ9"/>
<organism evidence="4">
    <name type="scientific">Fusarium oxysporum (strain Fo5176)</name>
    <name type="common">Fusarium vascular wilt</name>
    <dbReference type="NCBI Taxonomy" id="660025"/>
    <lineage>
        <taxon>Eukaryota</taxon>
        <taxon>Fungi</taxon>
        <taxon>Dikarya</taxon>
        <taxon>Ascomycota</taxon>
        <taxon>Pezizomycotina</taxon>
        <taxon>Sordariomycetes</taxon>
        <taxon>Hypocreomycetidae</taxon>
        <taxon>Hypocreales</taxon>
        <taxon>Nectriaceae</taxon>
        <taxon>Fusarium</taxon>
        <taxon>Fusarium oxysporum species complex</taxon>
    </lineage>
</organism>
<dbReference type="Pfam" id="PF11951">
    <property type="entry name" value="Fungal_trans_2"/>
    <property type="match status" value="1"/>
</dbReference>
<dbReference type="CDD" id="cd00067">
    <property type="entry name" value="GAL4"/>
    <property type="match status" value="1"/>
</dbReference>
<evidence type="ECO:0000259" key="3">
    <source>
        <dbReference type="PROSITE" id="PS50048"/>
    </source>
</evidence>
<name>F9GFJ9_FUSOF</name>
<dbReference type="SUPFAM" id="SSF57701">
    <property type="entry name" value="Zn2/Cys6 DNA-binding domain"/>
    <property type="match status" value="1"/>
</dbReference>
<dbReference type="Pfam" id="PF00172">
    <property type="entry name" value="Zn_clus"/>
    <property type="match status" value="1"/>
</dbReference>
<comment type="subcellular location">
    <subcellularLocation>
        <location evidence="1">Nucleus</location>
    </subcellularLocation>
</comment>
<keyword evidence="2" id="KW-0539">Nucleus</keyword>
<protein>
    <recommendedName>
        <fullName evidence="3">Zn(2)-C6 fungal-type domain-containing protein</fullName>
    </recommendedName>
</protein>
<evidence type="ECO:0000256" key="1">
    <source>
        <dbReference type="ARBA" id="ARBA00004123"/>
    </source>
</evidence>
<dbReference type="GO" id="GO:0000981">
    <property type="term" value="F:DNA-binding transcription factor activity, RNA polymerase II-specific"/>
    <property type="evidence" value="ECO:0007669"/>
    <property type="project" value="InterPro"/>
</dbReference>
<dbReference type="InterPro" id="IPR021858">
    <property type="entry name" value="Fun_TF"/>
</dbReference>
<dbReference type="GO" id="GO:0008270">
    <property type="term" value="F:zinc ion binding"/>
    <property type="evidence" value="ECO:0007669"/>
    <property type="project" value="InterPro"/>
</dbReference>
<dbReference type="PROSITE" id="PS50048">
    <property type="entry name" value="ZN2_CY6_FUNGAL_2"/>
    <property type="match status" value="1"/>
</dbReference>
<dbReference type="SMART" id="SM00066">
    <property type="entry name" value="GAL4"/>
    <property type="match status" value="1"/>
</dbReference>
<dbReference type="PANTHER" id="PTHR37534">
    <property type="entry name" value="TRANSCRIPTIONAL ACTIVATOR PROTEIN UGA3"/>
    <property type="match status" value="1"/>
</dbReference>